<accession>A0A383UVH7</accession>
<evidence type="ECO:0000256" key="2">
    <source>
        <dbReference type="SAM" id="SignalP"/>
    </source>
</evidence>
<feature type="transmembrane region" description="Helical" evidence="1">
    <location>
        <begin position="286"/>
        <end position="311"/>
    </location>
</feature>
<organism evidence="3 4">
    <name type="scientific">Blumeria hordei</name>
    <name type="common">Barley powdery mildew</name>
    <name type="synonym">Blumeria graminis f. sp. hordei</name>
    <dbReference type="NCBI Taxonomy" id="2867405"/>
    <lineage>
        <taxon>Eukaryota</taxon>
        <taxon>Fungi</taxon>
        <taxon>Dikarya</taxon>
        <taxon>Ascomycota</taxon>
        <taxon>Pezizomycotina</taxon>
        <taxon>Leotiomycetes</taxon>
        <taxon>Erysiphales</taxon>
        <taxon>Erysiphaceae</taxon>
        <taxon>Blumeria</taxon>
    </lineage>
</organism>
<evidence type="ECO:0000313" key="3">
    <source>
        <dbReference type="EMBL" id="SZF04331.1"/>
    </source>
</evidence>
<dbReference type="Proteomes" id="UP000275772">
    <property type="component" value="Unassembled WGS sequence"/>
</dbReference>
<feature type="chain" id="PRO_5016607892" evidence="2">
    <location>
        <begin position="20"/>
        <end position="335"/>
    </location>
</feature>
<evidence type="ECO:0000256" key="1">
    <source>
        <dbReference type="SAM" id="Phobius"/>
    </source>
</evidence>
<name>A0A383UVH7_BLUHO</name>
<keyword evidence="1" id="KW-0472">Membrane</keyword>
<keyword evidence="1" id="KW-0812">Transmembrane</keyword>
<dbReference type="VEuPathDB" id="FungiDB:BLGHR1_15127"/>
<gene>
    <name evidence="3" type="ORF">BLGHR1_15127</name>
</gene>
<evidence type="ECO:0000313" key="4">
    <source>
        <dbReference type="Proteomes" id="UP000275772"/>
    </source>
</evidence>
<keyword evidence="2" id="KW-0732">Signal</keyword>
<protein>
    <submittedName>
        <fullName evidence="3">Uncharacterized protein</fullName>
    </submittedName>
</protein>
<proteinExistence type="predicted"/>
<feature type="signal peptide" evidence="2">
    <location>
        <begin position="1"/>
        <end position="19"/>
    </location>
</feature>
<reference evidence="3 4" key="1">
    <citation type="submission" date="2017-11" db="EMBL/GenBank/DDBJ databases">
        <authorList>
            <person name="Kracher B."/>
        </authorList>
    </citation>
    <scope>NUCLEOTIDE SEQUENCE [LARGE SCALE GENOMIC DNA]</scope>
    <source>
        <strain evidence="3 4">RACE1</strain>
    </source>
</reference>
<sequence>MLRMLSLFSILLLSRQVSSIGTIENMGIWTRTSLLEGTERYNGPIDALVQRRQLPGGPGISTTGMSPSISGMNLTEWEEMTKAACTESLGALNGKINNPSGMAVCYNLPFLDNSTGVFEADLRLYMIANPSGGFVNIAADKVQVGLTYDGATVTPVNASSLRRRVEDSFLPLASWPQEVAMGIAKRAMTPRLIESYAFIGQINKTLLPTINDQTSLQKVLIPMVSLSALDTTGATINTSLSKDGITFVNGVFSGPFLPTKATLAPPIQTLVVSKDAAFIVPGLNFLIFPIGLVITGLWTIAFVSTIGYGTIRRTQHRDDFREKSYSSSRDGLTGF</sequence>
<dbReference type="EMBL" id="UNSH01000064">
    <property type="protein sequence ID" value="SZF04331.1"/>
    <property type="molecule type" value="Genomic_DNA"/>
</dbReference>
<keyword evidence="1" id="KW-1133">Transmembrane helix</keyword>
<dbReference type="AlphaFoldDB" id="A0A383UVH7"/>